<evidence type="ECO:0000256" key="1">
    <source>
        <dbReference type="ARBA" id="ARBA00022723"/>
    </source>
</evidence>
<dbReference type="InterPro" id="IPR053793">
    <property type="entry name" value="PB1-like"/>
</dbReference>
<feature type="domain" description="ZZ-type" evidence="6">
    <location>
        <begin position="126"/>
        <end position="177"/>
    </location>
</feature>
<evidence type="ECO:0000313" key="9">
    <source>
        <dbReference type="Proteomes" id="UP001605036"/>
    </source>
</evidence>
<dbReference type="AlphaFoldDB" id="A0ABD1YPH1"/>
<evidence type="ECO:0000256" key="4">
    <source>
        <dbReference type="PROSITE-ProRule" id="PRU00228"/>
    </source>
</evidence>
<gene>
    <name evidence="8" type="ORF">R1flu_004151</name>
</gene>
<dbReference type="PANTHER" id="PTHR20930:SF0">
    <property type="entry name" value="PROTEIN ILRUN"/>
    <property type="match status" value="1"/>
</dbReference>
<dbReference type="SMART" id="SM00291">
    <property type="entry name" value="ZnF_ZZ"/>
    <property type="match status" value="4"/>
</dbReference>
<dbReference type="Pfam" id="PF00564">
    <property type="entry name" value="PB1"/>
    <property type="match status" value="1"/>
</dbReference>
<dbReference type="PANTHER" id="PTHR20930">
    <property type="entry name" value="OVARIAN CARCINOMA ANTIGEN CA125-RELATED"/>
    <property type="match status" value="1"/>
</dbReference>
<evidence type="ECO:0000256" key="5">
    <source>
        <dbReference type="SAM" id="MobiDB-lite"/>
    </source>
</evidence>
<feature type="region of interest" description="Disordered" evidence="5">
    <location>
        <begin position="191"/>
        <end position="212"/>
    </location>
</feature>
<proteinExistence type="predicted"/>
<feature type="domain" description="ZZ-type" evidence="6">
    <location>
        <begin position="328"/>
        <end position="379"/>
    </location>
</feature>
<dbReference type="SMART" id="SM00666">
    <property type="entry name" value="PB1"/>
    <property type="match status" value="1"/>
</dbReference>
<name>A0ABD1YPH1_9MARC</name>
<feature type="region of interest" description="Disordered" evidence="5">
    <location>
        <begin position="94"/>
        <end position="121"/>
    </location>
</feature>
<keyword evidence="1" id="KW-0479">Metal-binding</keyword>
<dbReference type="InterPro" id="IPR000433">
    <property type="entry name" value="Znf_ZZ"/>
</dbReference>
<evidence type="ECO:0000313" key="8">
    <source>
        <dbReference type="EMBL" id="KAL2632672.1"/>
    </source>
</evidence>
<evidence type="ECO:0000256" key="3">
    <source>
        <dbReference type="ARBA" id="ARBA00022833"/>
    </source>
</evidence>
<protein>
    <submittedName>
        <fullName evidence="8">Uncharacterized protein</fullName>
    </submittedName>
</protein>
<sequence>MSYVIKVTHDDSLLRLTSEKQPGTPGGLTLAQLEAQVRELFELPASTNLKLTYVDSDDDVVTIRNDMDLKDACVGQHLNPLRLKAVLVQKEPVPKPAEKQASSAAAAGTSNQSAAPAVADVNQPVHPRFQCDGCRMTPIIGHRYQSKINPNYDLCSNCLANVGNGSGEFVLVDPPADRFNPLRLKAVLGQKKPMPKPAQKQASSAAAAGNSNRSAAPAVADVNQPVHHCIQCDGCRTAPIIGHRYQSKINPNYDLCSNCLAKVGNSSGEFVLMDPPADRLNPLRLKAVLVQKEPVPKPAQKQASSAAAAGNSNRSAALAVADVNQPVHRRFQCDGCRMTPIIGHRYQSKINPNYDLCSNCLAKVGNGSGEFVLVNPPADRLNPLRLKAVLVQEPVPKPAQKQASSAAAAGNSNRSAAPAVADVNQPVHHRVQCDGCWTAPIIGHRYQSKIRRNYDLCSNCLAKVGNGSGEFVLVDPPADAAPKTTEKRLQQVLTTFQILKMIVTIASFATGVPLPLAFISD</sequence>
<feature type="compositionally biased region" description="Low complexity" evidence="5">
    <location>
        <begin position="197"/>
        <end position="212"/>
    </location>
</feature>
<feature type="compositionally biased region" description="Low complexity" evidence="5">
    <location>
        <begin position="101"/>
        <end position="117"/>
    </location>
</feature>
<dbReference type="PROSITE" id="PS51745">
    <property type="entry name" value="PB1"/>
    <property type="match status" value="1"/>
</dbReference>
<feature type="domain" description="ZZ-type" evidence="6">
    <location>
        <begin position="428"/>
        <end position="479"/>
    </location>
</feature>
<dbReference type="SUPFAM" id="SSF57850">
    <property type="entry name" value="RING/U-box"/>
    <property type="match status" value="4"/>
</dbReference>
<organism evidence="8 9">
    <name type="scientific">Riccia fluitans</name>
    <dbReference type="NCBI Taxonomy" id="41844"/>
    <lineage>
        <taxon>Eukaryota</taxon>
        <taxon>Viridiplantae</taxon>
        <taxon>Streptophyta</taxon>
        <taxon>Embryophyta</taxon>
        <taxon>Marchantiophyta</taxon>
        <taxon>Marchantiopsida</taxon>
        <taxon>Marchantiidae</taxon>
        <taxon>Marchantiales</taxon>
        <taxon>Ricciaceae</taxon>
        <taxon>Riccia</taxon>
    </lineage>
</organism>
<evidence type="ECO:0000259" key="6">
    <source>
        <dbReference type="PROSITE" id="PS50135"/>
    </source>
</evidence>
<dbReference type="GO" id="GO:0008270">
    <property type="term" value="F:zinc ion binding"/>
    <property type="evidence" value="ECO:0007669"/>
    <property type="project" value="UniProtKB-KW"/>
</dbReference>
<keyword evidence="9" id="KW-1185">Reference proteome</keyword>
<dbReference type="EMBL" id="JBHFFA010000003">
    <property type="protein sequence ID" value="KAL2632672.1"/>
    <property type="molecule type" value="Genomic_DNA"/>
</dbReference>
<comment type="caution">
    <text evidence="8">The sequence shown here is derived from an EMBL/GenBank/DDBJ whole genome shotgun (WGS) entry which is preliminary data.</text>
</comment>
<evidence type="ECO:0000259" key="7">
    <source>
        <dbReference type="PROSITE" id="PS51745"/>
    </source>
</evidence>
<evidence type="ECO:0000256" key="2">
    <source>
        <dbReference type="ARBA" id="ARBA00022771"/>
    </source>
</evidence>
<dbReference type="SUPFAM" id="SSF54277">
    <property type="entry name" value="CAD &amp; PB1 domains"/>
    <property type="match status" value="1"/>
</dbReference>
<dbReference type="Gene3D" id="3.10.20.90">
    <property type="entry name" value="Phosphatidylinositol 3-kinase Catalytic Subunit, Chain A, domain 1"/>
    <property type="match status" value="1"/>
</dbReference>
<dbReference type="InterPro" id="IPR000270">
    <property type="entry name" value="PB1_dom"/>
</dbReference>
<feature type="domain" description="ZZ-type" evidence="6">
    <location>
        <begin position="227"/>
        <end position="278"/>
    </location>
</feature>
<dbReference type="InterPro" id="IPR043145">
    <property type="entry name" value="Znf_ZZ_sf"/>
</dbReference>
<feature type="domain" description="PB1" evidence="7">
    <location>
        <begin position="2"/>
        <end position="85"/>
    </location>
</feature>
<keyword evidence="2 4" id="KW-0863">Zinc-finger</keyword>
<dbReference type="Pfam" id="PF00569">
    <property type="entry name" value="ZZ"/>
    <property type="match status" value="4"/>
</dbReference>
<dbReference type="Proteomes" id="UP001605036">
    <property type="component" value="Unassembled WGS sequence"/>
</dbReference>
<dbReference type="Gene3D" id="3.30.60.90">
    <property type="match status" value="4"/>
</dbReference>
<reference evidence="8 9" key="1">
    <citation type="submission" date="2024-09" db="EMBL/GenBank/DDBJ databases">
        <title>Chromosome-scale assembly of Riccia fluitans.</title>
        <authorList>
            <person name="Paukszto L."/>
            <person name="Sawicki J."/>
            <person name="Karawczyk K."/>
            <person name="Piernik-Szablinska J."/>
            <person name="Szczecinska M."/>
            <person name="Mazdziarz M."/>
        </authorList>
    </citation>
    <scope>NUCLEOTIDE SEQUENCE [LARGE SCALE GENOMIC DNA]</scope>
    <source>
        <strain evidence="8">Rf_01</strain>
        <tissue evidence="8">Aerial parts of the thallus</tissue>
    </source>
</reference>
<accession>A0ABD1YPH1</accession>
<keyword evidence="3" id="KW-0862">Zinc</keyword>
<dbReference type="PROSITE" id="PS50135">
    <property type="entry name" value="ZF_ZZ_2"/>
    <property type="match status" value="4"/>
</dbReference>